<name>A0A0F8YBA4_9ZZZZ</name>
<dbReference type="SUPFAM" id="SSF55347">
    <property type="entry name" value="Glyceraldehyde-3-phosphate dehydrogenase-like, C-terminal domain"/>
    <property type="match status" value="1"/>
</dbReference>
<reference evidence="2" key="1">
    <citation type="journal article" date="2015" name="Nature">
        <title>Complex archaea that bridge the gap between prokaryotes and eukaryotes.</title>
        <authorList>
            <person name="Spang A."/>
            <person name="Saw J.H."/>
            <person name="Jorgensen S.L."/>
            <person name="Zaremba-Niedzwiedzka K."/>
            <person name="Martijn J."/>
            <person name="Lind A.E."/>
            <person name="van Eijk R."/>
            <person name="Schleper C."/>
            <person name="Guy L."/>
            <person name="Ettema T.J."/>
        </authorList>
    </citation>
    <scope>NUCLEOTIDE SEQUENCE</scope>
</reference>
<feature type="domain" description="N-acetyl-gamma-glutamyl-phosphate reductase dimerisation" evidence="1">
    <location>
        <begin position="13"/>
        <end position="86"/>
    </location>
</feature>
<protein>
    <recommendedName>
        <fullName evidence="1">N-acetyl-gamma-glutamyl-phosphate reductase dimerisation domain-containing protein</fullName>
    </recommendedName>
</protein>
<gene>
    <name evidence="2" type="ORF">LCGC14_2918970</name>
</gene>
<dbReference type="Gene3D" id="3.30.360.10">
    <property type="entry name" value="Dihydrodipicolinate Reductase, domain 2"/>
    <property type="match status" value="1"/>
</dbReference>
<dbReference type="AlphaFoldDB" id="A0A0F8YBA4"/>
<dbReference type="InterPro" id="IPR050085">
    <property type="entry name" value="AGPR"/>
</dbReference>
<dbReference type="Pfam" id="PF22698">
    <property type="entry name" value="Semialdhyde_dhC_1"/>
    <property type="match status" value="1"/>
</dbReference>
<accession>A0A0F8YBA4</accession>
<dbReference type="EMBL" id="LAZR01057957">
    <property type="protein sequence ID" value="KKK70935.1"/>
    <property type="molecule type" value="Genomic_DNA"/>
</dbReference>
<dbReference type="InterPro" id="IPR058924">
    <property type="entry name" value="AGPR_dimerisation_dom"/>
</dbReference>
<organism evidence="2">
    <name type="scientific">marine sediment metagenome</name>
    <dbReference type="NCBI Taxonomy" id="412755"/>
    <lineage>
        <taxon>unclassified sequences</taxon>
        <taxon>metagenomes</taxon>
        <taxon>ecological metagenomes</taxon>
    </lineage>
</organism>
<feature type="non-terminal residue" evidence="2">
    <location>
        <position position="181"/>
    </location>
</feature>
<dbReference type="SUPFAM" id="SSF101898">
    <property type="entry name" value="NHL repeat"/>
    <property type="match status" value="1"/>
</dbReference>
<comment type="caution">
    <text evidence="2">The sequence shown here is derived from an EMBL/GenBank/DDBJ whole genome shotgun (WGS) entry which is preliminary data.</text>
</comment>
<evidence type="ECO:0000259" key="1">
    <source>
        <dbReference type="Pfam" id="PF22698"/>
    </source>
</evidence>
<evidence type="ECO:0000313" key="2">
    <source>
        <dbReference type="EMBL" id="KKK70935.1"/>
    </source>
</evidence>
<dbReference type="PANTHER" id="PTHR32338">
    <property type="entry name" value="N-ACETYL-GAMMA-GLUTAMYL-PHOSPHATE REDUCTASE, CHLOROPLASTIC-RELATED-RELATED"/>
    <property type="match status" value="1"/>
</dbReference>
<dbReference type="PANTHER" id="PTHR32338:SF11">
    <property type="entry name" value="[LYSW]-L-2-AMINOADIPATE_[LYSW]-L-GLUTAMATE PHOSPHATE REDUCTASE-RELATED"/>
    <property type="match status" value="1"/>
</dbReference>
<proteinExistence type="predicted"/>
<sequence length="181" mass="19630">MIKKASFISCGGCNATASILGLYPLFKYNLIKSNEAIIEVKVGSSEAGRKFSLSSHHPERSGSIRSYMPVNHRHTGEIIQELSVPTGFTINIFASDVENARQLAVSKKGIVYVGSRKAGNVYALIDHNSDGIADKQILVASGLTMPSGLAIKDGDLYVGEVHRIIRFKNIDTQLKAPKNEV</sequence>